<dbReference type="EMBL" id="BAED01000068">
    <property type="protein sequence ID" value="GAB07447.1"/>
    <property type="molecule type" value="Genomic_DNA"/>
</dbReference>
<name>G7GV22_9ACTN</name>
<gene>
    <name evidence="1" type="ORF">GOAMR_68_00020</name>
</gene>
<reference evidence="1 2" key="1">
    <citation type="submission" date="2011-11" db="EMBL/GenBank/DDBJ databases">
        <title>Whole genome shotgun sequence of Gordonia amarae NBRC 15530.</title>
        <authorList>
            <person name="Takarada H."/>
            <person name="Hosoyama A."/>
            <person name="Tsuchikane K."/>
            <person name="Katsumata H."/>
            <person name="Yamazaki S."/>
            <person name="Fujita N."/>
        </authorList>
    </citation>
    <scope>NUCLEOTIDE SEQUENCE [LARGE SCALE GENOMIC DNA]</scope>
    <source>
        <strain evidence="1 2">NBRC 15530</strain>
    </source>
</reference>
<comment type="caution">
    <text evidence="1">The sequence shown here is derived from an EMBL/GenBank/DDBJ whole genome shotgun (WGS) entry which is preliminary data.</text>
</comment>
<dbReference type="AlphaFoldDB" id="G7GV22"/>
<sequence>MRALSRDQFGLLTTTQVQAAGVTDDQIRELVATENMWESADGLWAIGGPDLLLVEDWAGIWLTLDLDTPISERRHHPDTIVSHETAAVLRGLGSVAGYQFTLTSPKPIERELPNTRVVVADFDYSEWSLVDGFPVASPARIIADLTADRIDGSHVGTVLETILIDELLTREQVADLIAPHTWQWTNTLAPDQVIDLLITASDRNA</sequence>
<dbReference type="STRING" id="1075090.GOAMR_68_00020"/>
<keyword evidence="2" id="KW-1185">Reference proteome</keyword>
<protein>
    <recommendedName>
        <fullName evidence="3">AbiEi antitoxin C-terminal domain-containing protein</fullName>
    </recommendedName>
</protein>
<proteinExistence type="predicted"/>
<evidence type="ECO:0008006" key="3">
    <source>
        <dbReference type="Google" id="ProtNLM"/>
    </source>
</evidence>
<organism evidence="1 2">
    <name type="scientific">Gordonia amarae NBRC 15530</name>
    <dbReference type="NCBI Taxonomy" id="1075090"/>
    <lineage>
        <taxon>Bacteria</taxon>
        <taxon>Bacillati</taxon>
        <taxon>Actinomycetota</taxon>
        <taxon>Actinomycetes</taxon>
        <taxon>Mycobacteriales</taxon>
        <taxon>Gordoniaceae</taxon>
        <taxon>Gordonia</taxon>
    </lineage>
</organism>
<accession>G7GV22</accession>
<evidence type="ECO:0000313" key="1">
    <source>
        <dbReference type="EMBL" id="GAB07447.1"/>
    </source>
</evidence>
<dbReference type="Proteomes" id="UP000006023">
    <property type="component" value="Unassembled WGS sequence"/>
</dbReference>
<evidence type="ECO:0000313" key="2">
    <source>
        <dbReference type="Proteomes" id="UP000006023"/>
    </source>
</evidence>
<dbReference type="eggNOG" id="COG5340">
    <property type="taxonomic scope" value="Bacteria"/>
</dbReference>